<reference evidence="1 2" key="1">
    <citation type="submission" date="2015-11" db="EMBL/GenBank/DDBJ databases">
        <title>Draft genome sequences of new species of the genus Lactobacillus isolated from orchardgrass silage.</title>
        <authorList>
            <person name="Tohno M."/>
            <person name="Tanizawa Y."/>
            <person name="Arita M."/>
        </authorList>
    </citation>
    <scope>NUCLEOTIDE SEQUENCE [LARGE SCALE GENOMIC DNA]</scope>
    <source>
        <strain evidence="1 2">IWT126</strain>
    </source>
</reference>
<protein>
    <submittedName>
        <fullName evidence="1">Uncharacterized protein</fullName>
    </submittedName>
</protein>
<sequence>MNKVYMLPVIQSGLEKEIMMTIDGINQVFTVPEDAGQQLPIKISDTDNDGVRWATAHSFVC</sequence>
<keyword evidence="2" id="KW-1185">Reference proteome</keyword>
<dbReference type="Proteomes" id="UP000198402">
    <property type="component" value="Unassembled WGS sequence"/>
</dbReference>
<proteinExistence type="predicted"/>
<accession>A0A1Z5IJ97</accession>
<name>A0A1Z5IJ97_9LACO</name>
<dbReference type="AlphaFoldDB" id="A0A1Z5IJ97"/>
<evidence type="ECO:0000313" key="2">
    <source>
        <dbReference type="Proteomes" id="UP000198402"/>
    </source>
</evidence>
<dbReference type="EMBL" id="BCMG01000008">
    <property type="protein sequence ID" value="GAX01642.1"/>
    <property type="molecule type" value="Genomic_DNA"/>
</dbReference>
<gene>
    <name evidence="1" type="ORF">IWT126_01685</name>
</gene>
<evidence type="ECO:0000313" key="1">
    <source>
        <dbReference type="EMBL" id="GAX01642.1"/>
    </source>
</evidence>
<organism evidence="1 2">
    <name type="scientific">Secundilactobacillus silagei JCM 19001</name>
    <dbReference type="NCBI Taxonomy" id="1302250"/>
    <lineage>
        <taxon>Bacteria</taxon>
        <taxon>Bacillati</taxon>
        <taxon>Bacillota</taxon>
        <taxon>Bacilli</taxon>
        <taxon>Lactobacillales</taxon>
        <taxon>Lactobacillaceae</taxon>
        <taxon>Secundilactobacillus</taxon>
    </lineage>
</organism>
<comment type="caution">
    <text evidence="1">The sequence shown here is derived from an EMBL/GenBank/DDBJ whole genome shotgun (WGS) entry which is preliminary data.</text>
</comment>
<dbReference type="RefSeq" id="WP_054655638.1">
    <property type="nucleotide sequence ID" value="NZ_BBFL01000011.1"/>
</dbReference>